<evidence type="ECO:0000256" key="1">
    <source>
        <dbReference type="SAM" id="MobiDB-lite"/>
    </source>
</evidence>
<name>A0A6N7XPC1_9ACTN</name>
<proteinExistence type="predicted"/>
<dbReference type="Pfam" id="PF06949">
    <property type="entry name" value="DUF1292"/>
    <property type="match status" value="1"/>
</dbReference>
<sequence>MSENDEATDYIDIDFDDGTQVRCEVQGVFDLDGEEYIALLPEDGSDDVYLYGYHEYEEDQTYELVDILDDDLFQRVSDRYDEVAAEQAEIDEELAAEEDAEAEAEEEAAEEDSEE</sequence>
<dbReference type="EMBL" id="VUNC01000005">
    <property type="protein sequence ID" value="MST72834.1"/>
    <property type="molecule type" value="Genomic_DNA"/>
</dbReference>
<evidence type="ECO:0000313" key="3">
    <source>
        <dbReference type="Proteomes" id="UP000469325"/>
    </source>
</evidence>
<reference evidence="2 3" key="1">
    <citation type="submission" date="2019-08" db="EMBL/GenBank/DDBJ databases">
        <title>In-depth cultivation of the pig gut microbiome towards novel bacterial diversity and tailored functional studies.</title>
        <authorList>
            <person name="Wylensek D."/>
            <person name="Hitch T.C.A."/>
            <person name="Clavel T."/>
        </authorList>
    </citation>
    <scope>NUCLEOTIDE SEQUENCE [LARGE SCALE GENOMIC DNA]</scope>
    <source>
        <strain evidence="2 3">CA-Schmier-601-WT-1</strain>
    </source>
</reference>
<dbReference type="Proteomes" id="UP000469325">
    <property type="component" value="Unassembled WGS sequence"/>
</dbReference>
<evidence type="ECO:0000313" key="2">
    <source>
        <dbReference type="EMBL" id="MST72834.1"/>
    </source>
</evidence>
<dbReference type="RefSeq" id="WP_154435374.1">
    <property type="nucleotide sequence ID" value="NZ_VUNC01000005.1"/>
</dbReference>
<dbReference type="InterPro" id="IPR009711">
    <property type="entry name" value="UPF0473"/>
</dbReference>
<dbReference type="AlphaFoldDB" id="A0A6N7XPC1"/>
<feature type="region of interest" description="Disordered" evidence="1">
    <location>
        <begin position="90"/>
        <end position="115"/>
    </location>
</feature>
<comment type="caution">
    <text evidence="2">The sequence shown here is derived from an EMBL/GenBank/DDBJ whole genome shotgun (WGS) entry which is preliminary data.</text>
</comment>
<organism evidence="2 3">
    <name type="scientific">Olsenella porci</name>
    <dbReference type="NCBI Taxonomy" id="2652279"/>
    <lineage>
        <taxon>Bacteria</taxon>
        <taxon>Bacillati</taxon>
        <taxon>Actinomycetota</taxon>
        <taxon>Coriobacteriia</taxon>
        <taxon>Coriobacteriales</taxon>
        <taxon>Atopobiaceae</taxon>
        <taxon>Olsenella</taxon>
    </lineage>
</organism>
<accession>A0A6N7XPC1</accession>
<keyword evidence="3" id="KW-1185">Reference proteome</keyword>
<gene>
    <name evidence="2" type="ORF">FYJ68_06915</name>
</gene>
<protein>
    <submittedName>
        <fullName evidence="2">DUF1292 domain-containing protein</fullName>
    </submittedName>
</protein>